<organism evidence="1 2">
    <name type="scientific">Lutibacter oricola</name>
    <dbReference type="NCBI Taxonomy" id="762486"/>
    <lineage>
        <taxon>Bacteria</taxon>
        <taxon>Pseudomonadati</taxon>
        <taxon>Bacteroidota</taxon>
        <taxon>Flavobacteriia</taxon>
        <taxon>Flavobacteriales</taxon>
        <taxon>Flavobacteriaceae</taxon>
        <taxon>Lutibacter</taxon>
    </lineage>
</organism>
<reference evidence="1 2" key="1">
    <citation type="submission" date="2016-10" db="EMBL/GenBank/DDBJ databases">
        <authorList>
            <person name="de Groot N.N."/>
        </authorList>
    </citation>
    <scope>NUCLEOTIDE SEQUENCE [LARGE SCALE GENOMIC DNA]</scope>
    <source>
        <strain evidence="1 2">DSM 24956</strain>
    </source>
</reference>
<dbReference type="EMBL" id="FNNJ01000005">
    <property type="protein sequence ID" value="SDX38641.1"/>
    <property type="molecule type" value="Genomic_DNA"/>
</dbReference>
<dbReference type="RefSeq" id="WP_090123241.1">
    <property type="nucleotide sequence ID" value="NZ_FNNJ01000005.1"/>
</dbReference>
<dbReference type="AlphaFoldDB" id="A0A1H3BAH3"/>
<dbReference type="STRING" id="762486.SAMN05444411_10558"/>
<protein>
    <recommendedName>
        <fullName evidence="3">TonB protein C-terminal</fullName>
    </recommendedName>
</protein>
<keyword evidence="2" id="KW-1185">Reference proteome</keyword>
<sequence>MKKQFFSLFFCSFILVSCSYFEQAYKKEPIKVVDTIVDFSSVDAFPLFPNCKSIPSREKQQVCFQLEMSQHIYASLKKYSLNAVDEVSDTVLVKLKVNSNGETTLTNLKISAQTKQLLPEFDSILEVSIQKLPTLEPAIKRNMPVSTEFILPIILTN</sequence>
<dbReference type="PROSITE" id="PS51257">
    <property type="entry name" value="PROKAR_LIPOPROTEIN"/>
    <property type="match status" value="1"/>
</dbReference>
<accession>A0A1H3BAH3</accession>
<name>A0A1H3BAH3_9FLAO</name>
<proteinExistence type="predicted"/>
<evidence type="ECO:0008006" key="3">
    <source>
        <dbReference type="Google" id="ProtNLM"/>
    </source>
</evidence>
<evidence type="ECO:0000313" key="2">
    <source>
        <dbReference type="Proteomes" id="UP000199595"/>
    </source>
</evidence>
<evidence type="ECO:0000313" key="1">
    <source>
        <dbReference type="EMBL" id="SDX38641.1"/>
    </source>
</evidence>
<dbReference type="OrthoDB" id="1191002at2"/>
<dbReference type="Proteomes" id="UP000199595">
    <property type="component" value="Unassembled WGS sequence"/>
</dbReference>
<gene>
    <name evidence="1" type="ORF">SAMN05444411_10558</name>
</gene>